<dbReference type="InterPro" id="IPR011990">
    <property type="entry name" value="TPR-like_helical_dom_sf"/>
</dbReference>
<evidence type="ECO:0000313" key="5">
    <source>
        <dbReference type="Proteomes" id="UP001341840"/>
    </source>
</evidence>
<accession>A0ABU6QV96</accession>
<organism evidence="4 5">
    <name type="scientific">Stylosanthes scabra</name>
    <dbReference type="NCBI Taxonomy" id="79078"/>
    <lineage>
        <taxon>Eukaryota</taxon>
        <taxon>Viridiplantae</taxon>
        <taxon>Streptophyta</taxon>
        <taxon>Embryophyta</taxon>
        <taxon>Tracheophyta</taxon>
        <taxon>Spermatophyta</taxon>
        <taxon>Magnoliopsida</taxon>
        <taxon>eudicotyledons</taxon>
        <taxon>Gunneridae</taxon>
        <taxon>Pentapetalae</taxon>
        <taxon>rosids</taxon>
        <taxon>fabids</taxon>
        <taxon>Fabales</taxon>
        <taxon>Fabaceae</taxon>
        <taxon>Papilionoideae</taxon>
        <taxon>50 kb inversion clade</taxon>
        <taxon>dalbergioids sensu lato</taxon>
        <taxon>Dalbergieae</taxon>
        <taxon>Pterocarpus clade</taxon>
        <taxon>Stylosanthes</taxon>
    </lineage>
</organism>
<dbReference type="PROSITE" id="PS51375">
    <property type="entry name" value="PPR"/>
    <property type="match status" value="1"/>
</dbReference>
<name>A0ABU6QV96_9FABA</name>
<keyword evidence="1" id="KW-0677">Repeat</keyword>
<feature type="repeat" description="PPR" evidence="2">
    <location>
        <begin position="5"/>
        <end position="39"/>
    </location>
</feature>
<evidence type="ECO:0000256" key="2">
    <source>
        <dbReference type="PROSITE-ProRule" id="PRU00708"/>
    </source>
</evidence>
<reference evidence="4 5" key="1">
    <citation type="journal article" date="2023" name="Plants (Basel)">
        <title>Bridging the Gap: Combining Genomics and Transcriptomics Approaches to Understand Stylosanthes scabra, an Orphan Legume from the Brazilian Caatinga.</title>
        <authorList>
            <person name="Ferreira-Neto J.R.C."/>
            <person name="da Silva M.D."/>
            <person name="Binneck E."/>
            <person name="de Melo N.F."/>
            <person name="da Silva R.H."/>
            <person name="de Melo A.L.T.M."/>
            <person name="Pandolfi V."/>
            <person name="Bustamante F.O."/>
            <person name="Brasileiro-Vidal A.C."/>
            <person name="Benko-Iseppon A.M."/>
        </authorList>
    </citation>
    <scope>NUCLEOTIDE SEQUENCE [LARGE SCALE GENOMIC DNA]</scope>
    <source>
        <tissue evidence="4">Leaves</tissue>
    </source>
</reference>
<dbReference type="Pfam" id="PF13041">
    <property type="entry name" value="PPR_2"/>
    <property type="match status" value="1"/>
</dbReference>
<feature type="region of interest" description="Disordered" evidence="3">
    <location>
        <begin position="46"/>
        <end position="72"/>
    </location>
</feature>
<evidence type="ECO:0008006" key="6">
    <source>
        <dbReference type="Google" id="ProtNLM"/>
    </source>
</evidence>
<gene>
    <name evidence="4" type="ORF">PIB30_096091</name>
</gene>
<feature type="non-terminal residue" evidence="4">
    <location>
        <position position="72"/>
    </location>
</feature>
<dbReference type="InterPro" id="IPR002885">
    <property type="entry name" value="PPR_rpt"/>
</dbReference>
<feature type="compositionally biased region" description="Polar residues" evidence="3">
    <location>
        <begin position="54"/>
        <end position="72"/>
    </location>
</feature>
<keyword evidence="5" id="KW-1185">Reference proteome</keyword>
<dbReference type="Proteomes" id="UP001341840">
    <property type="component" value="Unassembled WGS sequence"/>
</dbReference>
<protein>
    <recommendedName>
        <fullName evidence="6">Pentatricopeptide repeat-containing protein</fullName>
    </recommendedName>
</protein>
<evidence type="ECO:0000256" key="3">
    <source>
        <dbReference type="SAM" id="MobiDB-lite"/>
    </source>
</evidence>
<comment type="caution">
    <text evidence="4">The sequence shown here is derived from an EMBL/GenBank/DDBJ whole genome shotgun (WGS) entry which is preliminary data.</text>
</comment>
<dbReference type="EMBL" id="JASCZI010002247">
    <property type="protein sequence ID" value="MED6116011.1"/>
    <property type="molecule type" value="Genomic_DNA"/>
</dbReference>
<evidence type="ECO:0000313" key="4">
    <source>
        <dbReference type="EMBL" id="MED6116011.1"/>
    </source>
</evidence>
<sequence length="72" mass="8118">MEEWDVMTWNSLIGELVRLGALGKAFKVFDEMPERDVVSWNIISHDGPTKESNLRSPPQVSPGSLVTYQISQ</sequence>
<proteinExistence type="predicted"/>
<evidence type="ECO:0000256" key="1">
    <source>
        <dbReference type="ARBA" id="ARBA00022737"/>
    </source>
</evidence>
<dbReference type="NCBIfam" id="TIGR00756">
    <property type="entry name" value="PPR"/>
    <property type="match status" value="1"/>
</dbReference>
<dbReference type="Gene3D" id="1.25.40.10">
    <property type="entry name" value="Tetratricopeptide repeat domain"/>
    <property type="match status" value="1"/>
</dbReference>